<organism evidence="1 2">
    <name type="scientific">Eleutherodactylus coqui</name>
    <name type="common">Puerto Rican coqui</name>
    <dbReference type="NCBI Taxonomy" id="57060"/>
    <lineage>
        <taxon>Eukaryota</taxon>
        <taxon>Metazoa</taxon>
        <taxon>Chordata</taxon>
        <taxon>Craniata</taxon>
        <taxon>Vertebrata</taxon>
        <taxon>Euteleostomi</taxon>
        <taxon>Amphibia</taxon>
        <taxon>Batrachia</taxon>
        <taxon>Anura</taxon>
        <taxon>Neobatrachia</taxon>
        <taxon>Hyloidea</taxon>
        <taxon>Eleutherodactylidae</taxon>
        <taxon>Eleutherodactylinae</taxon>
        <taxon>Eleutherodactylus</taxon>
        <taxon>Eleutherodactylus</taxon>
    </lineage>
</organism>
<evidence type="ECO:0000313" key="1">
    <source>
        <dbReference type="EMBL" id="KAG9469669.1"/>
    </source>
</evidence>
<keyword evidence="2" id="KW-1185">Reference proteome</keyword>
<dbReference type="EMBL" id="WNTK01000458">
    <property type="protein sequence ID" value="KAG9469669.1"/>
    <property type="molecule type" value="Genomic_DNA"/>
</dbReference>
<protein>
    <submittedName>
        <fullName evidence="1">Uncharacterized protein</fullName>
    </submittedName>
</protein>
<dbReference type="AlphaFoldDB" id="A0A8J6JZH5"/>
<dbReference type="Proteomes" id="UP000770717">
    <property type="component" value="Unassembled WGS sequence"/>
</dbReference>
<sequence>MLYYSSVGIPCLFYCFLGTLCAAETFCSFLQIGASTQSCLGALPAVLSSLRFGFRSDLHYYKDRGVSFKLCQINCIYQR</sequence>
<proteinExistence type="predicted"/>
<accession>A0A8J6JZH5</accession>
<gene>
    <name evidence="1" type="ORF">GDO78_019962</name>
</gene>
<name>A0A8J6JZH5_ELECQ</name>
<reference evidence="1" key="1">
    <citation type="thesis" date="2020" institute="ProQuest LLC" country="789 East Eisenhower Parkway, Ann Arbor, MI, USA">
        <title>Comparative Genomics and Chromosome Evolution.</title>
        <authorList>
            <person name="Mudd A.B."/>
        </authorList>
    </citation>
    <scope>NUCLEOTIDE SEQUENCE</scope>
    <source>
        <strain evidence="1">HN-11 Male</strain>
        <tissue evidence="1">Kidney and liver</tissue>
    </source>
</reference>
<comment type="caution">
    <text evidence="1">The sequence shown here is derived from an EMBL/GenBank/DDBJ whole genome shotgun (WGS) entry which is preliminary data.</text>
</comment>
<evidence type="ECO:0000313" key="2">
    <source>
        <dbReference type="Proteomes" id="UP000770717"/>
    </source>
</evidence>